<reference evidence="7" key="2">
    <citation type="journal article" date="2004" name="Glycoconj. J.">
        <title>Genetic organization of chromosomal S-layer glycan biosynthesis loci of Bacillaceae.</title>
        <authorList>
            <person name="Novotny R."/>
            <person name="Pfoestl A."/>
            <person name="Messner P."/>
            <person name="Schaffer C."/>
        </authorList>
    </citation>
    <scope>NUCLEOTIDE SEQUENCE</scope>
    <source>
        <strain evidence="7">NRS 2004/3a</strain>
    </source>
</reference>
<dbReference type="Pfam" id="PF08241">
    <property type="entry name" value="Methyltransf_11"/>
    <property type="match status" value="1"/>
</dbReference>
<feature type="domain" description="Glycosyltransferase 2-like" evidence="5">
    <location>
        <begin position="863"/>
        <end position="985"/>
    </location>
</feature>
<reference evidence="7" key="5">
    <citation type="journal article" date="2007" name="Glycobiology">
        <title>The dTDP-4-dehydro-6-deoxyglucose reductase encoding fcd gene is part of the surface layer glycoprotein glycosylation gene cluster of Geobacillus tepidamans GS5-97T.</title>
        <authorList>
            <person name="Zayni S."/>
            <person name="Steiner K."/>
            <person name="Pfostl A."/>
            <person name="Hofinger A."/>
            <person name="Kosma P."/>
            <person name="Schaffer C."/>
            <person name="Messner P."/>
        </authorList>
    </citation>
    <scope>NUCLEOTIDE SEQUENCE</scope>
    <source>
        <strain evidence="7">NRS 2004/3a</strain>
    </source>
</reference>
<evidence type="ECO:0000259" key="5">
    <source>
        <dbReference type="Pfam" id="PF00535"/>
    </source>
</evidence>
<reference evidence="7" key="1">
    <citation type="journal article" date="2002" name="J. Biol. Chem.">
        <title>The surface layer (S-layer) glycoprotein of Geobacillus stearothermophilus NRS 2004/3a. Analysis of its glycosylation.</title>
        <authorList>
            <person name="Schaffer C."/>
            <person name="Wugeditsch T."/>
            <person name="Kahlig H."/>
            <person name="Scheberl A."/>
            <person name="Zayni S."/>
            <person name="Messner P."/>
        </authorList>
    </citation>
    <scope>NUCLEOTIDE SEQUENCE</scope>
    <source>
        <strain evidence="7">NRS 2004/3a</strain>
    </source>
</reference>
<dbReference type="EMBL" id="AF328862">
    <property type="protein sequence ID" value="AAR99608.1"/>
    <property type="molecule type" value="Genomic_DNA"/>
</dbReference>
<feature type="domain" description="Glycosyltransferase 2-like" evidence="5">
    <location>
        <begin position="604"/>
        <end position="763"/>
    </location>
</feature>
<reference evidence="7" key="6">
    <citation type="journal article" date="2007" name="J. Bacteriol.">
        <title>Functional characterization of the initiation enzyme of S-layer glycoprotein glycan biosynthesis in Geobacillus stearothermophilus NRS 2004/3a.</title>
        <authorList>
            <person name="Steiner K."/>
            <person name="Novotny R."/>
            <person name="Patel K."/>
            <person name="Vinogradov E."/>
            <person name="Whitfield C."/>
            <person name="Valvano M.A."/>
            <person name="Messner P."/>
            <person name="Schaffer C."/>
        </authorList>
    </citation>
    <scope>NUCLEOTIDE SEQUENCE</scope>
    <source>
        <strain evidence="7">NRS 2004/3a</strain>
    </source>
</reference>
<accession>Q7BG51</accession>
<keyword evidence="3" id="KW-0808">Transferase</keyword>
<dbReference type="AlphaFoldDB" id="Q7BG51"/>
<gene>
    <name evidence="7" type="primary">wsaE</name>
</gene>
<evidence type="ECO:0000256" key="2">
    <source>
        <dbReference type="ARBA" id="ARBA00022676"/>
    </source>
</evidence>
<feature type="coiled-coil region" evidence="4">
    <location>
        <begin position="285"/>
        <end position="371"/>
    </location>
</feature>
<reference evidence="7" key="4">
    <citation type="submission" date="2004-01" db="EMBL/GenBank/DDBJ databases">
        <authorList>
            <person name="Novotny R."/>
            <person name="Schaeffer C."/>
            <person name="Messner P."/>
        </authorList>
    </citation>
    <scope>NUCLEOTIDE SEQUENCE</scope>
    <source>
        <strain evidence="7">NRS 2004/3a</strain>
    </source>
</reference>
<reference evidence="7" key="8">
    <citation type="journal article" date="2008" name="J. Biol. Chem.">
        <title>Molecular basis of S-layer glycoprotein glycan biosynthesis in Geobacillus stearothermophilus.</title>
        <authorList>
            <person name="Steiner K."/>
            <person name="Novotny R."/>
            <person name="Werz D.B."/>
            <person name="Zarschler K."/>
            <person name="Seeberger P.H."/>
            <person name="Hofinger A."/>
            <person name="Kosma P."/>
            <person name="Schaffer C."/>
            <person name="Messner P."/>
        </authorList>
    </citation>
    <scope>NUCLEOTIDE SEQUENCE</scope>
    <source>
        <strain evidence="7">NRS 2004/3a</strain>
    </source>
</reference>
<feature type="domain" description="Methyltransferase type 11" evidence="6">
    <location>
        <begin position="56"/>
        <end position="120"/>
    </location>
</feature>
<proteinExistence type="inferred from homology"/>
<dbReference type="CDD" id="cd04186">
    <property type="entry name" value="GT_2_like_c"/>
    <property type="match status" value="1"/>
</dbReference>
<dbReference type="InterPro" id="IPR029063">
    <property type="entry name" value="SAM-dependent_MTases_sf"/>
</dbReference>
<dbReference type="CDD" id="cd04184">
    <property type="entry name" value="GT2_RfbC_Mx_like"/>
    <property type="match status" value="1"/>
</dbReference>
<organism evidence="7">
    <name type="scientific">Geobacillus stearothermophilus</name>
    <name type="common">Bacillus stearothermophilus</name>
    <dbReference type="NCBI Taxonomy" id="1422"/>
    <lineage>
        <taxon>Bacteria</taxon>
        <taxon>Bacillati</taxon>
        <taxon>Bacillota</taxon>
        <taxon>Bacilli</taxon>
        <taxon>Bacillales</taxon>
        <taxon>Anoxybacillaceae</taxon>
        <taxon>Geobacillus</taxon>
    </lineage>
</organism>
<dbReference type="PANTHER" id="PTHR43685">
    <property type="entry name" value="GLYCOSYLTRANSFERASE"/>
    <property type="match status" value="1"/>
</dbReference>
<dbReference type="GO" id="GO:0016757">
    <property type="term" value="F:glycosyltransferase activity"/>
    <property type="evidence" value="ECO:0007669"/>
    <property type="project" value="UniProtKB-KW"/>
</dbReference>
<dbReference type="InterPro" id="IPR029044">
    <property type="entry name" value="Nucleotide-diphossugar_trans"/>
</dbReference>
<keyword evidence="2" id="KW-0328">Glycosyltransferase</keyword>
<evidence type="ECO:0000256" key="4">
    <source>
        <dbReference type="SAM" id="Coils"/>
    </source>
</evidence>
<reference evidence="7" key="3">
    <citation type="journal article" date="2004" name="Microbiology">
        <title>S-layer glycan-specific loci on the chromosome of Geobacillus stearothermophilus NRS 2004/3a and dTDP-L-rhamnose biosynthesis potential of G. stearothermophilus strains.</title>
        <authorList>
            <person name="Novotny R."/>
            <person name="Schaffer C."/>
            <person name="Strauss J."/>
            <person name="Messner P."/>
        </authorList>
    </citation>
    <scope>NUCLEOTIDE SEQUENCE</scope>
    <source>
        <strain evidence="7">NRS 2004/3a</strain>
    </source>
</reference>
<dbReference type="InterPro" id="IPR001173">
    <property type="entry name" value="Glyco_trans_2-like"/>
</dbReference>
<dbReference type="CAZy" id="GT2">
    <property type="family name" value="Glycosyltransferase Family 2"/>
</dbReference>
<dbReference type="Pfam" id="PF00535">
    <property type="entry name" value="Glycos_transf_2"/>
    <property type="match status" value="2"/>
</dbReference>
<reference evidence="7" key="7">
    <citation type="journal article" date="2008" name="Carbohydr. Res.">
        <title>S-layer nanoglycobiology of bacteria.</title>
        <authorList>
            <person name="Messner P."/>
            <person name="Steiner K."/>
            <person name="Zarschler K."/>
            <person name="Schaffer C."/>
        </authorList>
    </citation>
    <scope>NUCLEOTIDE SEQUENCE</scope>
    <source>
        <strain evidence="7">NRS 2004/3a</strain>
    </source>
</reference>
<evidence type="ECO:0000256" key="3">
    <source>
        <dbReference type="ARBA" id="ARBA00022679"/>
    </source>
</evidence>
<evidence type="ECO:0000259" key="6">
    <source>
        <dbReference type="Pfam" id="PF08241"/>
    </source>
</evidence>
<dbReference type="CDD" id="cd02440">
    <property type="entry name" value="AdoMet_MTases"/>
    <property type="match status" value="1"/>
</dbReference>
<dbReference type="PANTHER" id="PTHR43685:SF5">
    <property type="entry name" value="GLYCOSYLTRANSFERASE EPSE-RELATED"/>
    <property type="match status" value="1"/>
</dbReference>
<protein>
    <submittedName>
        <fullName evidence="7">WsaE</fullName>
    </submittedName>
</protein>
<dbReference type="InterPro" id="IPR050834">
    <property type="entry name" value="Glycosyltransf_2"/>
</dbReference>
<dbReference type="SUPFAM" id="SSF53335">
    <property type="entry name" value="S-adenosyl-L-methionine-dependent methyltransferases"/>
    <property type="match status" value="1"/>
</dbReference>
<keyword evidence="4" id="KW-0175">Coiled coil</keyword>
<comment type="similarity">
    <text evidence="1">Belongs to the glycosyltransferase 2 family.</text>
</comment>
<dbReference type="GO" id="GO:0008757">
    <property type="term" value="F:S-adenosylmethionine-dependent methyltransferase activity"/>
    <property type="evidence" value="ECO:0007669"/>
    <property type="project" value="InterPro"/>
</dbReference>
<dbReference type="Gene3D" id="3.90.550.10">
    <property type="entry name" value="Spore Coat Polysaccharide Biosynthesis Protein SpsA, Chain A"/>
    <property type="match status" value="2"/>
</dbReference>
<dbReference type="SMR" id="Q7BG51"/>
<dbReference type="Gene3D" id="3.40.50.150">
    <property type="entry name" value="Vaccinia Virus protein VP39"/>
    <property type="match status" value="1"/>
</dbReference>
<name>Q7BG51_GEOSE</name>
<evidence type="ECO:0000313" key="7">
    <source>
        <dbReference type="EMBL" id="AAR99608.1"/>
    </source>
</evidence>
<dbReference type="InterPro" id="IPR013216">
    <property type="entry name" value="Methyltransf_11"/>
</dbReference>
<sequence>MERCRMNKKIPFDQYQRYKNAAEIINLIREENQSFTILEVGANEHRNLEHFLPKDQVTYLDIEVPEHLKHMTNYIEADATNMPLDDNAFDFVIALDVFEHIPPDKRNQFLFEINRVAKEGFLIAAPFNTEGVEETEIRVNEYYKALYGEGFRWLEEHRQYTLPNLEETEDILRKENIEYVKFEHGSLLFWEKLMRLHFLVADRNVLHDYRFMIDDFYNKNIYEVDYIGPCYRNFIVVCRDKAKREFIQSIYEKRKQNSYLKNSTISKLNELENSIYSLKIIDKENQIYKKSLEITEQLLEDLKLKEQQIIEKIQTIKKKTEMIELQNQKIQELKIECENKSIENNNLYSQLLEKENYIKQLQNQAESMRIKNRLKKILNFSFIKYVRKIINIIFRRKFKFKLQPVHHLEWSNGKWLVLGRDPHFILKGGSYPSSWTIIQWRASANSSALLRLYYDTGGGFSENQSFNLGKIGNDINRDYECVICLPENIHLLRLDIEGEISEFELENLTFTSISRLEVFYKSFINHCRKRNIKNYKELYSLIKKLFILVRREGLKSIWYRAKQKLSMELLSEDPYEVFLNVSSKVDKEIVLSEIKKLKYKPKFSVILPVYNVEEKWLRKCIDSVLNQWYPYWELCIVDDNSSKDYIKPVLEEYSNRDSRIKTVFRSNNGHISEASNTALEIATGDFIALLDHDDELAPEALYENAVLLNEHPDADMIYSDEDKITKDGKRHSPLFKPDWSPDTLRSQMYIGHLTVYRTNLVRQLGGFRKGFEGSQDYDLALRVAEKTNNIYHIPKILYSWREIETSTAVNPSSKPYAHEAGLKALNEHLERVFGKGKAWAEETEYLFVYDVRYAIPEDYPLVSIIIPTKDNIELLSSCIQSILDKTTYPNYEILIMNNNSVMEETYSWFDKQKENSKIRIIDAMYEFNWSKLNNHGIREANGEVFVFLNNDTIVISEDWLQRLVEKALREDVGTVGGLLLYEDNTIQHAGVVIGMGGWADHVYKGMHPVHNTSPFISPVINRNVSASTGACLAIAKKVIEKIGGFNEEFIICGSDVEISLRALKMGYVNIYDPYVRLYHLESKTRDSFIPERDFELSAKYYSPYREIGDPYYNQNLSYNHLIPTIRS</sequence>
<dbReference type="SUPFAM" id="SSF53448">
    <property type="entry name" value="Nucleotide-diphospho-sugar transferases"/>
    <property type="match status" value="2"/>
</dbReference>
<evidence type="ECO:0000256" key="1">
    <source>
        <dbReference type="ARBA" id="ARBA00006739"/>
    </source>
</evidence>